<reference evidence="1" key="2">
    <citation type="submission" date="2015-09" db="EMBL/GenBank/DDBJ databases">
        <title>Draft genome sequence of Mycobacterium neoaurum DSM 44074.</title>
        <authorList>
            <person name="Croce O."/>
            <person name="Robert C."/>
            <person name="Raoult D."/>
            <person name="Drancourt M."/>
        </authorList>
    </citation>
    <scope>NUCLEOTIDE SEQUENCE</scope>
    <source>
        <strain evidence="1">DSM 44074</strain>
    </source>
</reference>
<evidence type="ECO:0008006" key="3">
    <source>
        <dbReference type="Google" id="ProtNLM"/>
    </source>
</evidence>
<protein>
    <recommendedName>
        <fullName evidence="3">ESX-1 secretion-associated protein</fullName>
    </recommendedName>
</protein>
<gene>
    <name evidence="1" type="ORF">BN1047_04358</name>
</gene>
<name>A0AAV2WQ67_MYCNE</name>
<accession>A0AAV2WQ67</accession>
<reference evidence="1" key="1">
    <citation type="submission" date="2014-05" db="EMBL/GenBank/DDBJ databases">
        <authorList>
            <person name="Urmite Genomes"/>
        </authorList>
    </citation>
    <scope>NUCLEOTIDE SEQUENCE</scope>
    <source>
        <strain evidence="1">DSM 44074</strain>
    </source>
</reference>
<proteinExistence type="predicted"/>
<dbReference type="AlphaFoldDB" id="A0AAV2WQ67"/>
<dbReference type="Proteomes" id="UP000028864">
    <property type="component" value="Unassembled WGS sequence"/>
</dbReference>
<sequence>MGYIDSARMDVTVILGAAQRYDSVAGLLDDAAGRAHMVFGAAGAGREYADCGALVQRVVTETVGQLRSWAAANREIASSLRISAADYADIDARAARRIG</sequence>
<dbReference type="RefSeq" id="WP_030134560.1">
    <property type="nucleotide sequence ID" value="NZ_FMZG01000002.1"/>
</dbReference>
<organism evidence="1 2">
    <name type="scientific">Mycolicibacterium neoaurum</name>
    <name type="common">Mycobacterium neoaurum</name>
    <dbReference type="NCBI Taxonomy" id="1795"/>
    <lineage>
        <taxon>Bacteria</taxon>
        <taxon>Bacillati</taxon>
        <taxon>Actinomycetota</taxon>
        <taxon>Actinomycetes</taxon>
        <taxon>Mycobacteriales</taxon>
        <taxon>Mycobacteriaceae</taxon>
        <taxon>Mycolicibacterium</taxon>
    </lineage>
</organism>
<evidence type="ECO:0000313" key="2">
    <source>
        <dbReference type="Proteomes" id="UP000028864"/>
    </source>
</evidence>
<evidence type="ECO:0000313" key="1">
    <source>
        <dbReference type="EMBL" id="CDQ46451.1"/>
    </source>
</evidence>
<dbReference type="EMBL" id="LK021340">
    <property type="protein sequence ID" value="CDQ46451.1"/>
    <property type="molecule type" value="Genomic_DNA"/>
</dbReference>